<sequence>MRTSTERGKVLVYYDCIDHFGQECYRNSIFWCFQRQGEPLGIVEIHRESISGEAGVEAFPCRNGCGRLPSPTSRSDLADHFPRACHCTLGRRAI</sequence>
<proteinExistence type="predicted"/>
<name>A0A5C6E4N2_9BACT</name>
<keyword evidence="2" id="KW-1185">Reference proteome</keyword>
<dbReference type="Proteomes" id="UP000319143">
    <property type="component" value="Unassembled WGS sequence"/>
</dbReference>
<evidence type="ECO:0000313" key="1">
    <source>
        <dbReference type="EMBL" id="TWU42541.1"/>
    </source>
</evidence>
<comment type="caution">
    <text evidence="1">The sequence shown here is derived from an EMBL/GenBank/DDBJ whole genome shotgun (WGS) entry which is preliminary data.</text>
</comment>
<dbReference type="AlphaFoldDB" id="A0A5C6E4N2"/>
<gene>
    <name evidence="1" type="ORF">Poly41_08380</name>
</gene>
<protein>
    <submittedName>
        <fullName evidence="1">Uncharacterized protein</fullName>
    </submittedName>
</protein>
<reference evidence="1 2" key="1">
    <citation type="submission" date="2019-02" db="EMBL/GenBank/DDBJ databases">
        <title>Deep-cultivation of Planctomycetes and their phenomic and genomic characterization uncovers novel biology.</title>
        <authorList>
            <person name="Wiegand S."/>
            <person name="Jogler M."/>
            <person name="Boedeker C."/>
            <person name="Pinto D."/>
            <person name="Vollmers J."/>
            <person name="Rivas-Marin E."/>
            <person name="Kohn T."/>
            <person name="Peeters S.H."/>
            <person name="Heuer A."/>
            <person name="Rast P."/>
            <person name="Oberbeckmann S."/>
            <person name="Bunk B."/>
            <person name="Jeske O."/>
            <person name="Meyerdierks A."/>
            <person name="Storesund J.E."/>
            <person name="Kallscheuer N."/>
            <person name="Luecker S."/>
            <person name="Lage O.M."/>
            <person name="Pohl T."/>
            <person name="Merkel B.J."/>
            <person name="Hornburger P."/>
            <person name="Mueller R.-W."/>
            <person name="Bruemmer F."/>
            <person name="Labrenz M."/>
            <person name="Spormann A.M."/>
            <person name="Op Den Camp H."/>
            <person name="Overmann J."/>
            <person name="Amann R."/>
            <person name="Jetten M.S.M."/>
            <person name="Mascher T."/>
            <person name="Medema M.H."/>
            <person name="Devos D.P."/>
            <person name="Kaster A.-K."/>
            <person name="Ovreas L."/>
            <person name="Rohde M."/>
            <person name="Galperin M.Y."/>
            <person name="Jogler C."/>
        </authorList>
    </citation>
    <scope>NUCLEOTIDE SEQUENCE [LARGE SCALE GENOMIC DNA]</scope>
    <source>
        <strain evidence="1 2">Poly41</strain>
    </source>
</reference>
<accession>A0A5C6E4N2</accession>
<evidence type="ECO:0000313" key="2">
    <source>
        <dbReference type="Proteomes" id="UP000319143"/>
    </source>
</evidence>
<organism evidence="1 2">
    <name type="scientific">Novipirellula artificiosorum</name>
    <dbReference type="NCBI Taxonomy" id="2528016"/>
    <lineage>
        <taxon>Bacteria</taxon>
        <taxon>Pseudomonadati</taxon>
        <taxon>Planctomycetota</taxon>
        <taxon>Planctomycetia</taxon>
        <taxon>Pirellulales</taxon>
        <taxon>Pirellulaceae</taxon>
        <taxon>Novipirellula</taxon>
    </lineage>
</organism>
<dbReference type="EMBL" id="SJPV01000001">
    <property type="protein sequence ID" value="TWU42541.1"/>
    <property type="molecule type" value="Genomic_DNA"/>
</dbReference>